<evidence type="ECO:0000313" key="2">
    <source>
        <dbReference type="EMBL" id="EGL40314.1"/>
    </source>
</evidence>
<comment type="caution">
    <text evidence="1">The sequence shown here is derived from an EMBL/GenBank/DDBJ whole genome shotgun (WGS) entry which is preliminary data.</text>
</comment>
<dbReference type="STRING" id="699218.HMPREF0889_0726"/>
<proteinExistence type="predicted"/>
<organism evidence="1 3">
    <name type="scientific">Megasphaera lornae</name>
    <dbReference type="NCBI Taxonomy" id="1000568"/>
    <lineage>
        <taxon>Bacteria</taxon>
        <taxon>Bacillati</taxon>
        <taxon>Bacillota</taxon>
        <taxon>Negativicutes</taxon>
        <taxon>Veillonellales</taxon>
        <taxon>Veillonellaceae</taxon>
        <taxon>Megasphaera</taxon>
    </lineage>
</organism>
<reference evidence="3" key="1">
    <citation type="submission" date="2009-12" db="EMBL/GenBank/DDBJ databases">
        <title>Sequence of Clostridiales genomosp. BVAB3 str. UPII9-5.</title>
        <authorList>
            <person name="Madupu R."/>
            <person name="Durkin A.S."/>
            <person name="Torralba M."/>
            <person name="Methe B."/>
            <person name="Sutton G.G."/>
            <person name="Strausberg R.L."/>
            <person name="Nelson K.E."/>
        </authorList>
    </citation>
    <scope>NUCLEOTIDE SEQUENCE [LARGE SCALE GENOMIC DNA]</scope>
    <source>
        <strain evidence="3">28L</strain>
    </source>
</reference>
<dbReference type="EMBL" id="AFIJ01000029">
    <property type="protein sequence ID" value="EGL40314.1"/>
    <property type="molecule type" value="Genomic_DNA"/>
</dbReference>
<reference evidence="1" key="2">
    <citation type="submission" date="2009-12" db="EMBL/GenBank/DDBJ databases">
        <authorList>
            <person name="Madupu R."/>
            <person name="Durkin A.S."/>
            <person name="Torralba M."/>
            <person name="Methe B."/>
            <person name="Sutton G.G."/>
            <person name="Strausberg R.L."/>
            <person name="Nelson K.E."/>
        </authorList>
    </citation>
    <scope>NUCLEOTIDE SEQUENCE</scope>
    <source>
        <strain evidence="1">28L</strain>
    </source>
</reference>
<dbReference type="EMBL" id="ADGP01000033">
    <property type="protein sequence ID" value="EFD93305.1"/>
    <property type="molecule type" value="Genomic_DNA"/>
</dbReference>
<reference evidence="2 4" key="3">
    <citation type="submission" date="2011-04" db="EMBL/GenBank/DDBJ databases">
        <authorList>
            <person name="Harkins D.M."/>
            <person name="Madupu R."/>
            <person name="Durkin A.S."/>
            <person name="Torralba M."/>
            <person name="Methe B."/>
            <person name="Sutton G.G."/>
            <person name="Nelson K.E."/>
        </authorList>
    </citation>
    <scope>NUCLEOTIDE SEQUENCE [LARGE SCALE GENOMIC DNA]</scope>
    <source>
        <strain evidence="2 4">UPII 199-6</strain>
    </source>
</reference>
<evidence type="ECO:0000313" key="4">
    <source>
        <dbReference type="Proteomes" id="UP000004018"/>
    </source>
</evidence>
<accession>D3LWR8</accession>
<keyword evidence="4" id="KW-1185">Reference proteome</keyword>
<evidence type="ECO:0000313" key="1">
    <source>
        <dbReference type="EMBL" id="EFD93305.1"/>
    </source>
</evidence>
<dbReference type="Proteomes" id="UP000004018">
    <property type="component" value="Unassembled WGS sequence"/>
</dbReference>
<dbReference type="Proteomes" id="UP000003242">
    <property type="component" value="Unassembled WGS sequence"/>
</dbReference>
<sequence>MRHEYKILQVSECCIACMPLIYNDTHYYTKDVKIIYKKLTKNILKNRE</sequence>
<gene>
    <name evidence="1" type="ORF">HMPREF0889_0726</name>
    <name evidence="2" type="ORF">HMPREF1039_0691</name>
</gene>
<protein>
    <submittedName>
        <fullName evidence="1">Uncharacterized protein</fullName>
    </submittedName>
</protein>
<dbReference type="AlphaFoldDB" id="D3LWR8"/>
<evidence type="ECO:0000313" key="3">
    <source>
        <dbReference type="Proteomes" id="UP000003242"/>
    </source>
</evidence>
<name>D3LWR8_9FIRM</name>